<dbReference type="EMBL" id="CP137852">
    <property type="protein sequence ID" value="WPB86292.1"/>
    <property type="molecule type" value="Genomic_DNA"/>
</dbReference>
<sequence length="212" mass="23957">MIEIFGRVNSVNVWKPLWVLEELGQPYERHDAGMEHGVVDTPEYRALNPNGRIPSLRHDGMELWESNSVCRYLCMMVGSDARGLYPEAAGARASVDRWLDWQLSTLSPAERDLFWNMVRTPAAKRDMKAVAAAVTNSARCWAILEARLGDGRPFIEGKAFTLADIVLGCYARRWFGPEVQVPGMPEFPALAAWYARLGEREGFRKWVAPALF</sequence>
<organism evidence="3 4">
    <name type="scientific">Sediminicoccus rosea</name>
    <dbReference type="NCBI Taxonomy" id="1225128"/>
    <lineage>
        <taxon>Bacteria</taxon>
        <taxon>Pseudomonadati</taxon>
        <taxon>Pseudomonadota</taxon>
        <taxon>Alphaproteobacteria</taxon>
        <taxon>Acetobacterales</taxon>
        <taxon>Roseomonadaceae</taxon>
        <taxon>Sediminicoccus</taxon>
    </lineage>
</organism>
<dbReference type="CDD" id="cd03047">
    <property type="entry name" value="GST_N_2"/>
    <property type="match status" value="1"/>
</dbReference>
<dbReference type="PROSITE" id="PS50405">
    <property type="entry name" value="GST_CTER"/>
    <property type="match status" value="1"/>
</dbReference>
<evidence type="ECO:0000313" key="3">
    <source>
        <dbReference type="EMBL" id="WPB86292.1"/>
    </source>
</evidence>
<keyword evidence="4" id="KW-1185">Reference proteome</keyword>
<accession>A0ABZ0PLQ0</accession>
<dbReference type="GO" id="GO:0004364">
    <property type="term" value="F:glutathione transferase activity"/>
    <property type="evidence" value="ECO:0007669"/>
    <property type="project" value="UniProtKB-EC"/>
</dbReference>
<name>A0ABZ0PLQ0_9PROT</name>
<dbReference type="SUPFAM" id="SSF52833">
    <property type="entry name" value="Thioredoxin-like"/>
    <property type="match status" value="1"/>
</dbReference>
<dbReference type="InterPro" id="IPR036282">
    <property type="entry name" value="Glutathione-S-Trfase_C_sf"/>
</dbReference>
<protein>
    <submittedName>
        <fullName evidence="3">Glutathione S-transferase</fullName>
        <ecNumber evidence="3">2.5.1.18</ecNumber>
    </submittedName>
</protein>
<dbReference type="RefSeq" id="WP_318650265.1">
    <property type="nucleotide sequence ID" value="NZ_CP137852.1"/>
</dbReference>
<dbReference type="Pfam" id="PF02798">
    <property type="entry name" value="GST_N"/>
    <property type="match status" value="1"/>
</dbReference>
<evidence type="ECO:0000259" key="1">
    <source>
        <dbReference type="PROSITE" id="PS50404"/>
    </source>
</evidence>
<dbReference type="InterPro" id="IPR010987">
    <property type="entry name" value="Glutathione-S-Trfase_C-like"/>
</dbReference>
<dbReference type="SFLD" id="SFLDG00358">
    <property type="entry name" value="Main_(cytGST)"/>
    <property type="match status" value="1"/>
</dbReference>
<dbReference type="SFLD" id="SFLDG01150">
    <property type="entry name" value="Main.1:_Beta-like"/>
    <property type="match status" value="1"/>
</dbReference>
<evidence type="ECO:0000259" key="2">
    <source>
        <dbReference type="PROSITE" id="PS50405"/>
    </source>
</evidence>
<dbReference type="InterPro" id="IPR040079">
    <property type="entry name" value="Glutathione_S-Trfase"/>
</dbReference>
<dbReference type="InterPro" id="IPR004045">
    <property type="entry name" value="Glutathione_S-Trfase_N"/>
</dbReference>
<reference evidence="3 4" key="1">
    <citation type="submission" date="2023-11" db="EMBL/GenBank/DDBJ databases">
        <title>Arctic aerobic anoxygenic photoheterotroph Sediminicoccus rosea KRV36 adapts its photosynthesis to long days of polar summer.</title>
        <authorList>
            <person name="Tomasch J."/>
            <person name="Kopejtka K."/>
            <person name="Bily T."/>
            <person name="Gardiner A.T."/>
            <person name="Gardian Z."/>
            <person name="Shivaramu S."/>
            <person name="Koblizek M."/>
            <person name="Engelhardt F."/>
            <person name="Kaftan D."/>
        </authorList>
    </citation>
    <scope>NUCLEOTIDE SEQUENCE [LARGE SCALE GENOMIC DNA]</scope>
    <source>
        <strain evidence="3 4">R-30</strain>
    </source>
</reference>
<dbReference type="EC" id="2.5.1.18" evidence="3"/>
<keyword evidence="3" id="KW-0808">Transferase</keyword>
<dbReference type="Gene3D" id="3.40.30.10">
    <property type="entry name" value="Glutaredoxin"/>
    <property type="match status" value="1"/>
</dbReference>
<dbReference type="PANTHER" id="PTHR44051">
    <property type="entry name" value="GLUTATHIONE S-TRANSFERASE-RELATED"/>
    <property type="match status" value="1"/>
</dbReference>
<dbReference type="PANTHER" id="PTHR44051:SF19">
    <property type="entry name" value="DISULFIDE-BOND OXIDOREDUCTASE YFCG"/>
    <property type="match status" value="1"/>
</dbReference>
<dbReference type="SUPFAM" id="SSF47616">
    <property type="entry name" value="GST C-terminal domain-like"/>
    <property type="match status" value="1"/>
</dbReference>
<dbReference type="PROSITE" id="PS50404">
    <property type="entry name" value="GST_NTER"/>
    <property type="match status" value="1"/>
</dbReference>
<dbReference type="InterPro" id="IPR036249">
    <property type="entry name" value="Thioredoxin-like_sf"/>
</dbReference>
<feature type="domain" description="GST N-terminal" evidence="1">
    <location>
        <begin position="1"/>
        <end position="81"/>
    </location>
</feature>
<dbReference type="SFLD" id="SFLDS00019">
    <property type="entry name" value="Glutathione_Transferase_(cytos"/>
    <property type="match status" value="1"/>
</dbReference>
<dbReference type="Pfam" id="PF13410">
    <property type="entry name" value="GST_C_2"/>
    <property type="match status" value="1"/>
</dbReference>
<dbReference type="Gene3D" id="1.20.1050.10">
    <property type="match status" value="1"/>
</dbReference>
<feature type="domain" description="GST C-terminal" evidence="2">
    <location>
        <begin position="88"/>
        <end position="212"/>
    </location>
</feature>
<evidence type="ECO:0000313" key="4">
    <source>
        <dbReference type="Proteomes" id="UP001305521"/>
    </source>
</evidence>
<proteinExistence type="predicted"/>
<gene>
    <name evidence="3" type="ORF">R9Z33_05330</name>
</gene>
<dbReference type="Proteomes" id="UP001305521">
    <property type="component" value="Chromosome"/>
</dbReference>